<name>A0A519BP73_9DELT</name>
<evidence type="ECO:0000256" key="7">
    <source>
        <dbReference type="ARBA" id="ARBA00022679"/>
    </source>
</evidence>
<comment type="pathway">
    <text evidence="2">Cofactor biosynthesis; NAD(+) biosynthesis; nicotinate D-ribonucleotide from quinolinate: step 1/1.</text>
</comment>
<dbReference type="InterPro" id="IPR027277">
    <property type="entry name" value="NadC/ModD"/>
</dbReference>
<dbReference type="EMBL" id="SGBB01000003">
    <property type="protein sequence ID" value="RZD19071.1"/>
    <property type="molecule type" value="Genomic_DNA"/>
</dbReference>
<keyword evidence="6 9" id="KW-0328">Glycosyltransferase</keyword>
<dbReference type="InterPro" id="IPR037128">
    <property type="entry name" value="Quinolinate_PRibosylTase_N_sf"/>
</dbReference>
<feature type="domain" description="Quinolinate phosphoribosyl transferase C-terminal" evidence="10">
    <location>
        <begin position="113"/>
        <end position="279"/>
    </location>
</feature>
<dbReference type="GO" id="GO:0005737">
    <property type="term" value="C:cytoplasm"/>
    <property type="evidence" value="ECO:0007669"/>
    <property type="project" value="TreeGrafter"/>
</dbReference>
<dbReference type="SUPFAM" id="SSF51690">
    <property type="entry name" value="Nicotinate/Quinolinate PRTase C-terminal domain-like"/>
    <property type="match status" value="1"/>
</dbReference>
<evidence type="ECO:0000313" key="13">
    <source>
        <dbReference type="Proteomes" id="UP000319296"/>
    </source>
</evidence>
<sequence>MKIFDASVISLVSNALAEDIKGSDITTDAIASRYNPQIKCEVITKEEGIICGLNIFSLVFDILSKNNYEINYFAKEGEKLTKFQKVISIKAKSDIILYGERTALNFLQFLSGIATASNLAANELSGLKTKVLDTRKTLPGLRSLQKYAINVGGASNHRFDLSSGILIKDNHIKLAGGIKNALEMIRSYNAGFNQKIEVEVSSIEQVIEALEGKADIIMLDNMSIAEMQKAVKLINGNTIVEISGNVTMKNLREIAEKTQADFISMGSLTNAVKPIDFSLNFI</sequence>
<dbReference type="SUPFAM" id="SSF54675">
    <property type="entry name" value="Nicotinate/Quinolinate PRTase N-terminal domain-like"/>
    <property type="match status" value="1"/>
</dbReference>
<dbReference type="PANTHER" id="PTHR32179:SF3">
    <property type="entry name" value="NICOTINATE-NUCLEOTIDE PYROPHOSPHORYLASE [CARBOXYLATING]"/>
    <property type="match status" value="1"/>
</dbReference>
<comment type="similarity">
    <text evidence="3 9">Belongs to the NadC/ModD family.</text>
</comment>
<dbReference type="Proteomes" id="UP000319296">
    <property type="component" value="Unassembled WGS sequence"/>
</dbReference>
<evidence type="ECO:0000259" key="11">
    <source>
        <dbReference type="Pfam" id="PF02749"/>
    </source>
</evidence>
<dbReference type="InterPro" id="IPR022412">
    <property type="entry name" value="Quinolinate_PRibosylTrfase_N"/>
</dbReference>
<evidence type="ECO:0000259" key="10">
    <source>
        <dbReference type="Pfam" id="PF01729"/>
    </source>
</evidence>
<organism evidence="12 13">
    <name type="scientific">Candidatus Acididesulfobacter diazotrophicus</name>
    <dbReference type="NCBI Taxonomy" id="2597226"/>
    <lineage>
        <taxon>Bacteria</taxon>
        <taxon>Deltaproteobacteria</taxon>
        <taxon>Candidatus Acidulodesulfobacterales</taxon>
        <taxon>Candidatus Acididesulfobacter</taxon>
    </lineage>
</organism>
<comment type="caution">
    <text evidence="12">The sequence shown here is derived from an EMBL/GenBank/DDBJ whole genome shotgun (WGS) entry which is preliminary data.</text>
</comment>
<dbReference type="Pfam" id="PF02749">
    <property type="entry name" value="QRPTase_N"/>
    <property type="match status" value="1"/>
</dbReference>
<dbReference type="PIRSF" id="PIRSF006250">
    <property type="entry name" value="NadC_ModD"/>
    <property type="match status" value="1"/>
</dbReference>
<evidence type="ECO:0000256" key="9">
    <source>
        <dbReference type="PIRNR" id="PIRNR006250"/>
    </source>
</evidence>
<dbReference type="InterPro" id="IPR004393">
    <property type="entry name" value="NadC"/>
</dbReference>
<dbReference type="GO" id="GO:0009435">
    <property type="term" value="P:NAD+ biosynthetic process"/>
    <property type="evidence" value="ECO:0007669"/>
    <property type="project" value="UniProtKB-UniPathway"/>
</dbReference>
<dbReference type="Gene3D" id="3.90.1170.20">
    <property type="entry name" value="Quinolinate phosphoribosyl transferase, N-terminal domain"/>
    <property type="match status" value="1"/>
</dbReference>
<dbReference type="GO" id="GO:0034213">
    <property type="term" value="P:quinolinate catabolic process"/>
    <property type="evidence" value="ECO:0007669"/>
    <property type="project" value="TreeGrafter"/>
</dbReference>
<dbReference type="EC" id="2.4.2.19" evidence="4"/>
<evidence type="ECO:0000256" key="2">
    <source>
        <dbReference type="ARBA" id="ARBA00004893"/>
    </source>
</evidence>
<protein>
    <recommendedName>
        <fullName evidence="4">nicotinate-nucleotide diphosphorylase (carboxylating)</fullName>
        <ecNumber evidence="4">2.4.2.19</ecNumber>
    </recommendedName>
    <alternativeName>
        <fullName evidence="8">Quinolinate phosphoribosyltransferase [decarboxylating]</fullName>
    </alternativeName>
</protein>
<keyword evidence="5" id="KW-0662">Pyridine nucleotide biosynthesis</keyword>
<dbReference type="AlphaFoldDB" id="A0A519BP73"/>
<proteinExistence type="inferred from homology"/>
<dbReference type="InterPro" id="IPR002638">
    <property type="entry name" value="Quinolinate_PRibosylTrfase_C"/>
</dbReference>
<dbReference type="Gene3D" id="3.20.20.70">
    <property type="entry name" value="Aldolase class I"/>
    <property type="match status" value="1"/>
</dbReference>
<dbReference type="InterPro" id="IPR013785">
    <property type="entry name" value="Aldolase_TIM"/>
</dbReference>
<evidence type="ECO:0000256" key="8">
    <source>
        <dbReference type="ARBA" id="ARBA00033102"/>
    </source>
</evidence>
<evidence type="ECO:0000256" key="4">
    <source>
        <dbReference type="ARBA" id="ARBA00011944"/>
    </source>
</evidence>
<keyword evidence="7 9" id="KW-0808">Transferase</keyword>
<dbReference type="Pfam" id="PF01729">
    <property type="entry name" value="QRPTase_C"/>
    <property type="match status" value="1"/>
</dbReference>
<gene>
    <name evidence="12" type="primary">nadC</name>
    <name evidence="12" type="ORF">EVG15_02910</name>
</gene>
<feature type="domain" description="Quinolinate phosphoribosyl transferase N-terminal" evidence="11">
    <location>
        <begin position="24"/>
        <end position="111"/>
    </location>
</feature>
<evidence type="ECO:0000256" key="3">
    <source>
        <dbReference type="ARBA" id="ARBA00009400"/>
    </source>
</evidence>
<dbReference type="NCBIfam" id="TIGR00078">
    <property type="entry name" value="nadC"/>
    <property type="match status" value="1"/>
</dbReference>
<evidence type="ECO:0000256" key="6">
    <source>
        <dbReference type="ARBA" id="ARBA00022676"/>
    </source>
</evidence>
<dbReference type="UniPathway" id="UPA00253">
    <property type="reaction ID" value="UER00331"/>
</dbReference>
<dbReference type="GO" id="GO:0004514">
    <property type="term" value="F:nicotinate-nucleotide diphosphorylase (carboxylating) activity"/>
    <property type="evidence" value="ECO:0007669"/>
    <property type="project" value="UniProtKB-EC"/>
</dbReference>
<evidence type="ECO:0000256" key="1">
    <source>
        <dbReference type="ARBA" id="ARBA00003237"/>
    </source>
</evidence>
<evidence type="ECO:0000256" key="5">
    <source>
        <dbReference type="ARBA" id="ARBA00022642"/>
    </source>
</evidence>
<dbReference type="InterPro" id="IPR036068">
    <property type="entry name" value="Nicotinate_pribotase-like_C"/>
</dbReference>
<dbReference type="PANTHER" id="PTHR32179">
    <property type="entry name" value="NICOTINATE-NUCLEOTIDE PYROPHOSPHORYLASE [CARBOXYLATING]"/>
    <property type="match status" value="1"/>
</dbReference>
<accession>A0A519BP73</accession>
<reference evidence="12 13" key="1">
    <citation type="journal article" date="2019" name="ISME J.">
        <title>Insights into ecological role of a new deltaproteobacterial order Candidatus Acidulodesulfobacterales by metagenomics and metatranscriptomics.</title>
        <authorList>
            <person name="Tan S."/>
            <person name="Liu J."/>
            <person name="Fang Y."/>
            <person name="Hedlund B.P."/>
            <person name="Lian Z.H."/>
            <person name="Huang L.Y."/>
            <person name="Li J.T."/>
            <person name="Huang L.N."/>
            <person name="Li W.J."/>
            <person name="Jiang H.C."/>
            <person name="Dong H.L."/>
            <person name="Shu W.S."/>
        </authorList>
    </citation>
    <scope>NUCLEOTIDE SEQUENCE [LARGE SCALE GENOMIC DNA]</scope>
    <source>
        <strain evidence="12">AP1</strain>
    </source>
</reference>
<evidence type="ECO:0000313" key="12">
    <source>
        <dbReference type="EMBL" id="RZD19071.1"/>
    </source>
</evidence>
<comment type="function">
    <text evidence="1">Involved in the catabolism of quinolinic acid (QA).</text>
</comment>
<dbReference type="CDD" id="cd01572">
    <property type="entry name" value="QPRTase"/>
    <property type="match status" value="1"/>
</dbReference>
<dbReference type="FunFam" id="3.20.20.70:FF:000030">
    <property type="entry name" value="Nicotinate-nucleotide pyrophosphorylase, carboxylating"/>
    <property type="match status" value="1"/>
</dbReference>